<sequence length="131" mass="14415">MRQVKAAVSSVCTAFYDHMRRLVECSHLPYTLMPPIMDIVIAAITVVPSISSSTGVAEGTSDTKVSSSTPPPLSIDAPDTSTVDPLPLPPPPPPPPPSLIVMLGIPRMFDILYILYWRWLLTCYGKIKFYR</sequence>
<evidence type="ECO:0000313" key="1">
    <source>
        <dbReference type="EMBL" id="KAI5670833.1"/>
    </source>
</evidence>
<evidence type="ECO:0000313" key="2">
    <source>
        <dbReference type="Proteomes" id="UP001060085"/>
    </source>
</evidence>
<protein>
    <submittedName>
        <fullName evidence="1">Uncharacterized protein</fullName>
    </submittedName>
</protein>
<accession>A0ACC0BDY5</accession>
<keyword evidence="2" id="KW-1185">Reference proteome</keyword>
<comment type="caution">
    <text evidence="1">The sequence shown here is derived from an EMBL/GenBank/DDBJ whole genome shotgun (WGS) entry which is preliminary data.</text>
</comment>
<dbReference type="Proteomes" id="UP001060085">
    <property type="component" value="Linkage Group LG03"/>
</dbReference>
<reference evidence="2" key="1">
    <citation type="journal article" date="2023" name="Nat. Plants">
        <title>Single-cell RNA sequencing provides a high-resolution roadmap for understanding the multicellular compartmentation of specialized metabolism.</title>
        <authorList>
            <person name="Sun S."/>
            <person name="Shen X."/>
            <person name="Li Y."/>
            <person name="Li Y."/>
            <person name="Wang S."/>
            <person name="Li R."/>
            <person name="Zhang H."/>
            <person name="Shen G."/>
            <person name="Guo B."/>
            <person name="Wei J."/>
            <person name="Xu J."/>
            <person name="St-Pierre B."/>
            <person name="Chen S."/>
            <person name="Sun C."/>
        </authorList>
    </citation>
    <scope>NUCLEOTIDE SEQUENCE [LARGE SCALE GENOMIC DNA]</scope>
</reference>
<dbReference type="EMBL" id="CM044703">
    <property type="protein sequence ID" value="KAI5670833.1"/>
    <property type="molecule type" value="Genomic_DNA"/>
</dbReference>
<organism evidence="1 2">
    <name type="scientific">Catharanthus roseus</name>
    <name type="common">Madagascar periwinkle</name>
    <name type="synonym">Vinca rosea</name>
    <dbReference type="NCBI Taxonomy" id="4058"/>
    <lineage>
        <taxon>Eukaryota</taxon>
        <taxon>Viridiplantae</taxon>
        <taxon>Streptophyta</taxon>
        <taxon>Embryophyta</taxon>
        <taxon>Tracheophyta</taxon>
        <taxon>Spermatophyta</taxon>
        <taxon>Magnoliopsida</taxon>
        <taxon>eudicotyledons</taxon>
        <taxon>Gunneridae</taxon>
        <taxon>Pentapetalae</taxon>
        <taxon>asterids</taxon>
        <taxon>lamiids</taxon>
        <taxon>Gentianales</taxon>
        <taxon>Apocynaceae</taxon>
        <taxon>Rauvolfioideae</taxon>
        <taxon>Vinceae</taxon>
        <taxon>Catharanthinae</taxon>
        <taxon>Catharanthus</taxon>
    </lineage>
</organism>
<gene>
    <name evidence="1" type="ORF">M9H77_11197</name>
</gene>
<proteinExistence type="predicted"/>
<name>A0ACC0BDY5_CATRO</name>